<organism evidence="1 2">
    <name type="scientific">Serratia symbiotica str. Tucson</name>
    <dbReference type="NCBI Taxonomy" id="914128"/>
    <lineage>
        <taxon>Bacteria</taxon>
        <taxon>Pseudomonadati</taxon>
        <taxon>Pseudomonadota</taxon>
        <taxon>Gammaproteobacteria</taxon>
        <taxon>Enterobacterales</taxon>
        <taxon>Yersiniaceae</taxon>
        <taxon>Serratia</taxon>
        <taxon>Serratia symbiotica</taxon>
    </lineage>
</organism>
<gene>
    <name evidence="1" type="ORF">SSYM_0415</name>
</gene>
<evidence type="ECO:0000313" key="2">
    <source>
        <dbReference type="Proteomes" id="UP000013568"/>
    </source>
</evidence>
<reference evidence="2" key="1">
    <citation type="journal article" date="2011" name="Genome Biol. Evol.">
        <title>Massive genomic decay in Serratia symbiotica, a recently evolved symbiont of aphids.</title>
        <authorList>
            <person name="Burke G.R."/>
            <person name="Moran N.A."/>
        </authorList>
    </citation>
    <scope>NUCLEOTIDE SEQUENCE [LARGE SCALE GENOMIC DNA]</scope>
    <source>
        <strain evidence="2">Tucson</strain>
    </source>
</reference>
<dbReference type="EMBL" id="GL636100">
    <property type="protein sequence ID" value="EFW12989.1"/>
    <property type="molecule type" value="Genomic_DNA"/>
</dbReference>
<sequence>MRPPWPPHRSSLKANTFLEPRYMGQLLRHIAAFLGLISPISYA</sequence>
<name>E9CK77_9GAMM</name>
<keyword evidence="2" id="KW-1185">Reference proteome</keyword>
<dbReference type="Proteomes" id="UP000013568">
    <property type="component" value="Unassembled WGS sequence"/>
</dbReference>
<dbReference type="HOGENOM" id="CLU_3239538_0_0_6"/>
<evidence type="ECO:0000313" key="1">
    <source>
        <dbReference type="EMBL" id="EFW12989.1"/>
    </source>
</evidence>
<accession>E9CK77</accession>
<protein>
    <submittedName>
        <fullName evidence="1">Uncharacterized protein</fullName>
    </submittedName>
</protein>
<proteinExistence type="predicted"/>
<dbReference type="AlphaFoldDB" id="E9CK77"/>